<dbReference type="InterPro" id="IPR013806">
    <property type="entry name" value="Kringle-like"/>
</dbReference>
<evidence type="ECO:0000313" key="3">
    <source>
        <dbReference type="Proteomes" id="UP000266723"/>
    </source>
</evidence>
<keyword evidence="1" id="KW-1015">Disulfide bond</keyword>
<keyword evidence="3" id="KW-1185">Reference proteome</keyword>
<protein>
    <submittedName>
        <fullName evidence="2">Uncharacterized protein</fullName>
    </submittedName>
</protein>
<organism evidence="2 3">
    <name type="scientific">Brassica cretica</name>
    <name type="common">Mustard</name>
    <dbReference type="NCBI Taxonomy" id="69181"/>
    <lineage>
        <taxon>Eukaryota</taxon>
        <taxon>Viridiplantae</taxon>
        <taxon>Streptophyta</taxon>
        <taxon>Embryophyta</taxon>
        <taxon>Tracheophyta</taxon>
        <taxon>Spermatophyta</taxon>
        <taxon>Magnoliopsida</taxon>
        <taxon>eudicotyledons</taxon>
        <taxon>Gunneridae</taxon>
        <taxon>Pentapetalae</taxon>
        <taxon>rosids</taxon>
        <taxon>malvids</taxon>
        <taxon>Brassicales</taxon>
        <taxon>Brassicaceae</taxon>
        <taxon>Brassiceae</taxon>
        <taxon>Brassica</taxon>
    </lineage>
</organism>
<dbReference type="EMBL" id="QGKV02000299">
    <property type="protein sequence ID" value="KAF3592853.1"/>
    <property type="molecule type" value="Genomic_DNA"/>
</dbReference>
<dbReference type="Proteomes" id="UP000266723">
    <property type="component" value="Unassembled WGS sequence"/>
</dbReference>
<dbReference type="SUPFAM" id="SSF57440">
    <property type="entry name" value="Kringle-like"/>
    <property type="match status" value="1"/>
</dbReference>
<accession>A0ABQ7E8L7</accession>
<comment type="caution">
    <text evidence="2">The sequence shown here is derived from an EMBL/GenBank/DDBJ whole genome shotgun (WGS) entry which is preliminary data.</text>
</comment>
<reference evidence="2 3" key="1">
    <citation type="journal article" date="2020" name="BMC Genomics">
        <title>Intraspecific diversification of the crop wild relative Brassica cretica Lam. using demographic model selection.</title>
        <authorList>
            <person name="Kioukis A."/>
            <person name="Michalopoulou V.A."/>
            <person name="Briers L."/>
            <person name="Pirintsos S."/>
            <person name="Studholme D.J."/>
            <person name="Pavlidis P."/>
            <person name="Sarris P.F."/>
        </authorList>
    </citation>
    <scope>NUCLEOTIDE SEQUENCE [LARGE SCALE GENOMIC DNA]</scope>
    <source>
        <strain evidence="3">cv. PFS-1207/04</strain>
    </source>
</reference>
<gene>
    <name evidence="2" type="ORF">DY000_02024060</name>
</gene>
<evidence type="ECO:0000313" key="2">
    <source>
        <dbReference type="EMBL" id="KAF3592853.1"/>
    </source>
</evidence>
<proteinExistence type="predicted"/>
<evidence type="ECO:0000256" key="1">
    <source>
        <dbReference type="ARBA" id="ARBA00023157"/>
    </source>
</evidence>
<name>A0ABQ7E8L7_BRACR</name>
<sequence>MRYEDDCEGLEEDIEGTVVDRVKRLWRRVEDVVKTSNCETKNSRTSEPLALDCLGWDSERLYLLVGDHNSLSNIRSWSKFCDSDRIIPNPSRTASGPWCWVGRPIMFLFDCWLAGCLVSIARLLLVFAGGGSSRPNLNPKQKRRDRFIGTGQWYGLDRWEETRLRWERTSSVVGKTKIKKVEEPVQGCDEI</sequence>